<organism evidence="6 7">
    <name type="scientific">Meiothermus luteus</name>
    <dbReference type="NCBI Taxonomy" id="2026184"/>
    <lineage>
        <taxon>Bacteria</taxon>
        <taxon>Thermotogati</taxon>
        <taxon>Deinococcota</taxon>
        <taxon>Deinococci</taxon>
        <taxon>Thermales</taxon>
        <taxon>Thermaceae</taxon>
        <taxon>Meiothermus</taxon>
    </lineage>
</organism>
<dbReference type="InterPro" id="IPR013766">
    <property type="entry name" value="Thioredoxin_domain"/>
</dbReference>
<keyword evidence="2 3" id="KW-0186">Copper</keyword>
<feature type="domain" description="Thioredoxin" evidence="5">
    <location>
        <begin position="39"/>
        <end position="204"/>
    </location>
</feature>
<dbReference type="PROSITE" id="PS51352">
    <property type="entry name" value="THIOREDOXIN_2"/>
    <property type="match status" value="1"/>
</dbReference>
<dbReference type="PANTHER" id="PTHR12151">
    <property type="entry name" value="ELECTRON TRANSPORT PROTIN SCO1/SENC FAMILY MEMBER"/>
    <property type="match status" value="1"/>
</dbReference>
<feature type="binding site" evidence="3">
    <location>
        <position position="167"/>
    </location>
    <ligand>
        <name>Cu cation</name>
        <dbReference type="ChEBI" id="CHEBI:23378"/>
    </ligand>
</feature>
<dbReference type="OrthoDB" id="9811998at2"/>
<feature type="binding site" evidence="3">
    <location>
        <position position="77"/>
    </location>
    <ligand>
        <name>Cu cation</name>
        <dbReference type="ChEBI" id="CHEBI:23378"/>
    </ligand>
</feature>
<dbReference type="Gene3D" id="3.40.30.10">
    <property type="entry name" value="Glutaredoxin"/>
    <property type="match status" value="1"/>
</dbReference>
<evidence type="ECO:0000313" key="7">
    <source>
        <dbReference type="Proteomes" id="UP000265800"/>
    </source>
</evidence>
<feature type="binding site" evidence="3">
    <location>
        <position position="81"/>
    </location>
    <ligand>
        <name>Cu cation</name>
        <dbReference type="ChEBI" id="CHEBI:23378"/>
    </ligand>
</feature>
<comment type="caution">
    <text evidence="6">The sequence shown here is derived from an EMBL/GenBank/DDBJ whole genome shotgun (WGS) entry which is preliminary data.</text>
</comment>
<dbReference type="RefSeq" id="WP_119361182.1">
    <property type="nucleotide sequence ID" value="NZ_QWKZ01000137.1"/>
</dbReference>
<keyword evidence="4" id="KW-1015">Disulfide bond</keyword>
<proteinExistence type="inferred from homology"/>
<sequence>MPKKTLWIALLVLLPLVLAGGLYFLTQETYQPYGTRLLNPRPVDTLDFTLTAHDGSRKSLRDFEGKVVLIFFGFVNCPDVCPTTLLELSKVYKALTPAEQQRVQVLLITVDPERDTLQKLASYVTFFDKSFIGLTGSPEEIAAVAKKYGVFYQKSGVKSPTEYNVDHTATVFALDPKGSLRLIYGSGRAAETERVVRDVRWLLRG</sequence>
<dbReference type="CDD" id="cd02968">
    <property type="entry name" value="SCO"/>
    <property type="match status" value="1"/>
</dbReference>
<evidence type="ECO:0000256" key="2">
    <source>
        <dbReference type="ARBA" id="ARBA00023008"/>
    </source>
</evidence>
<dbReference type="EMBL" id="QWKZ01000137">
    <property type="protein sequence ID" value="RIH81805.1"/>
    <property type="molecule type" value="Genomic_DNA"/>
</dbReference>
<dbReference type="FunFam" id="3.40.30.10:FF:000013">
    <property type="entry name" value="Blast:Protein SCO1 homolog, mitochondrial"/>
    <property type="match status" value="1"/>
</dbReference>
<evidence type="ECO:0000259" key="5">
    <source>
        <dbReference type="PROSITE" id="PS51352"/>
    </source>
</evidence>
<dbReference type="Pfam" id="PF02630">
    <property type="entry name" value="SCO1-SenC"/>
    <property type="match status" value="1"/>
</dbReference>
<name>A0A399EBT1_9DEIN</name>
<reference evidence="6 7" key="1">
    <citation type="submission" date="2018-08" db="EMBL/GenBank/DDBJ databases">
        <title>Meiothermus luteus KCTC 52599 genome sequencing project.</title>
        <authorList>
            <person name="Da Costa M.S."/>
            <person name="Albuquerque L."/>
            <person name="Raposo P."/>
            <person name="Froufe H.J.C."/>
            <person name="Barroso C.S."/>
            <person name="Egas C."/>
        </authorList>
    </citation>
    <scope>NUCLEOTIDE SEQUENCE [LARGE SCALE GENOMIC DNA]</scope>
    <source>
        <strain evidence="6 7">KCTC 52599</strain>
    </source>
</reference>
<keyword evidence="7" id="KW-1185">Reference proteome</keyword>
<gene>
    <name evidence="6" type="primary">ypmQ_2</name>
    <name evidence="6" type="ORF">Mlute_02689</name>
</gene>
<dbReference type="GO" id="GO:0046872">
    <property type="term" value="F:metal ion binding"/>
    <property type="evidence" value="ECO:0007669"/>
    <property type="project" value="UniProtKB-KW"/>
</dbReference>
<keyword evidence="3" id="KW-0479">Metal-binding</keyword>
<dbReference type="AlphaFoldDB" id="A0A399EBT1"/>
<dbReference type="SUPFAM" id="SSF52833">
    <property type="entry name" value="Thioredoxin-like"/>
    <property type="match status" value="1"/>
</dbReference>
<comment type="similarity">
    <text evidence="1">Belongs to the SCO1/2 family.</text>
</comment>
<accession>A0A399EBT1</accession>
<evidence type="ECO:0000256" key="1">
    <source>
        <dbReference type="ARBA" id="ARBA00010996"/>
    </source>
</evidence>
<dbReference type="Proteomes" id="UP000265800">
    <property type="component" value="Unassembled WGS sequence"/>
</dbReference>
<evidence type="ECO:0000256" key="3">
    <source>
        <dbReference type="PIRSR" id="PIRSR603782-1"/>
    </source>
</evidence>
<evidence type="ECO:0000256" key="4">
    <source>
        <dbReference type="PIRSR" id="PIRSR603782-2"/>
    </source>
</evidence>
<dbReference type="PANTHER" id="PTHR12151:SF25">
    <property type="entry name" value="LINALOOL DEHYDRATASE_ISOMERASE DOMAIN-CONTAINING PROTEIN"/>
    <property type="match status" value="1"/>
</dbReference>
<dbReference type="InterPro" id="IPR036249">
    <property type="entry name" value="Thioredoxin-like_sf"/>
</dbReference>
<protein>
    <submittedName>
        <fullName evidence="6">SCO1 protein</fullName>
    </submittedName>
</protein>
<evidence type="ECO:0000313" key="6">
    <source>
        <dbReference type="EMBL" id="RIH81805.1"/>
    </source>
</evidence>
<dbReference type="InterPro" id="IPR003782">
    <property type="entry name" value="SCO1/SenC"/>
</dbReference>
<feature type="disulfide bond" description="Redox-active" evidence="4">
    <location>
        <begin position="77"/>
        <end position="81"/>
    </location>
</feature>